<protein>
    <submittedName>
        <fullName evidence="1">Uncharacterized protein</fullName>
    </submittedName>
</protein>
<accession>A0ACB7YX02</accession>
<gene>
    <name evidence="1" type="ORF">Vadar_019007</name>
</gene>
<comment type="caution">
    <text evidence="1">The sequence shown here is derived from an EMBL/GenBank/DDBJ whole genome shotgun (WGS) entry which is preliminary data.</text>
</comment>
<organism evidence="1 2">
    <name type="scientific">Vaccinium darrowii</name>
    <dbReference type="NCBI Taxonomy" id="229202"/>
    <lineage>
        <taxon>Eukaryota</taxon>
        <taxon>Viridiplantae</taxon>
        <taxon>Streptophyta</taxon>
        <taxon>Embryophyta</taxon>
        <taxon>Tracheophyta</taxon>
        <taxon>Spermatophyta</taxon>
        <taxon>Magnoliopsida</taxon>
        <taxon>eudicotyledons</taxon>
        <taxon>Gunneridae</taxon>
        <taxon>Pentapetalae</taxon>
        <taxon>asterids</taxon>
        <taxon>Ericales</taxon>
        <taxon>Ericaceae</taxon>
        <taxon>Vaccinioideae</taxon>
        <taxon>Vaccinieae</taxon>
        <taxon>Vaccinium</taxon>
    </lineage>
</organism>
<dbReference type="Proteomes" id="UP000828048">
    <property type="component" value="Chromosome 3"/>
</dbReference>
<evidence type="ECO:0000313" key="1">
    <source>
        <dbReference type="EMBL" id="KAH7858012.1"/>
    </source>
</evidence>
<dbReference type="EMBL" id="CM037153">
    <property type="protein sequence ID" value="KAH7858012.1"/>
    <property type="molecule type" value="Genomic_DNA"/>
</dbReference>
<reference evidence="1 2" key="1">
    <citation type="journal article" date="2021" name="Hortic Res">
        <title>High-quality reference genome and annotation aids understanding of berry development for evergreen blueberry (Vaccinium darrowii).</title>
        <authorList>
            <person name="Yu J."/>
            <person name="Hulse-Kemp A.M."/>
            <person name="Babiker E."/>
            <person name="Staton M."/>
        </authorList>
    </citation>
    <scope>NUCLEOTIDE SEQUENCE [LARGE SCALE GENOMIC DNA]</scope>
    <source>
        <strain evidence="2">cv. NJ 8807/NJ 8810</strain>
        <tissue evidence="1">Young leaf</tissue>
    </source>
</reference>
<keyword evidence="2" id="KW-1185">Reference proteome</keyword>
<evidence type="ECO:0000313" key="2">
    <source>
        <dbReference type="Proteomes" id="UP000828048"/>
    </source>
</evidence>
<sequence>MFVPFCTVKGRVTTARHRETHHHRQHLPPPSPPPPPAMYTPSPRTRRSSLSLSLLVSTRVPTSEILLEQEAIVWPPGVVFAILLWPGVWPGSRMSVFLVERTHSGLDCTKPTSDLATYFRSIAKEYAGPLEPGGSWADWQCAKNVPGYGHRAV</sequence>
<proteinExistence type="predicted"/>
<name>A0ACB7YX02_9ERIC</name>